<evidence type="ECO:0000256" key="2">
    <source>
        <dbReference type="ARBA" id="ARBA00034247"/>
    </source>
</evidence>
<sequence length="369" mass="42368">MQKTTPTFEQQLHFETQQYLAKGCRWLSVLSFILAVVIGITRLLNIPELNFTFTLISILPLALVSLYGAMRDFSLPSSQKINDYGRFYRYILALILCWITVCNWLILSAPFAQGKVESILHLMMFALSIAFFPVRRLLLFAVLIMSTYMASVRIFFFADELFFPIMKMLSFLGIVISGQQVIEKWFRKSIFKDVENQRLVNELNQLALTDSLTKLSNRRYFDAMLTKEIQHCERSGSAMSIILMDIDFFKKLNDYSGHQRGDECLIELAKLLKHQIKRPRDVCARYGGEEFIVLLPETDIAGAVEVANNIKLRLNQLAFQHPDSLVSEYVTVSQGAAQWQPGINAEQLIKQADDKLYEVKATTRNNIAY</sequence>
<dbReference type="PANTHER" id="PTHR45138:SF9">
    <property type="entry name" value="DIGUANYLATE CYCLASE DGCM-RELATED"/>
    <property type="match status" value="1"/>
</dbReference>
<keyword evidence="3" id="KW-0472">Membrane</keyword>
<dbReference type="SMART" id="SM00267">
    <property type="entry name" value="GGDEF"/>
    <property type="match status" value="1"/>
</dbReference>
<dbReference type="InterPro" id="IPR050469">
    <property type="entry name" value="Diguanylate_Cyclase"/>
</dbReference>
<dbReference type="Pfam" id="PF17178">
    <property type="entry name" value="MASE5"/>
    <property type="match status" value="1"/>
</dbReference>
<keyword evidence="3" id="KW-1133">Transmembrane helix</keyword>
<dbReference type="Pfam" id="PF00990">
    <property type="entry name" value="GGDEF"/>
    <property type="match status" value="1"/>
</dbReference>
<feature type="transmembrane region" description="Helical" evidence="3">
    <location>
        <begin position="50"/>
        <end position="69"/>
    </location>
</feature>
<evidence type="ECO:0000313" key="6">
    <source>
        <dbReference type="Proteomes" id="UP000191820"/>
    </source>
</evidence>
<gene>
    <name evidence="5" type="ORF">SJ2017_0695</name>
</gene>
<name>A0ABN4Y9G1_9GAMM</name>
<feature type="transmembrane region" description="Helical" evidence="3">
    <location>
        <begin position="26"/>
        <end position="44"/>
    </location>
</feature>
<keyword evidence="6" id="KW-1185">Reference proteome</keyword>
<dbReference type="CDD" id="cd01949">
    <property type="entry name" value="GGDEF"/>
    <property type="match status" value="1"/>
</dbReference>
<dbReference type="NCBIfam" id="TIGR00254">
    <property type="entry name" value="GGDEF"/>
    <property type="match status" value="1"/>
</dbReference>
<dbReference type="PROSITE" id="PS50887">
    <property type="entry name" value="GGDEF"/>
    <property type="match status" value="1"/>
</dbReference>
<dbReference type="RefSeq" id="WP_080914890.1">
    <property type="nucleotide sequence ID" value="NZ_CP020472.1"/>
</dbReference>
<feature type="transmembrane region" description="Helical" evidence="3">
    <location>
        <begin position="90"/>
        <end position="112"/>
    </location>
</feature>
<dbReference type="EMBL" id="CP020472">
    <property type="protein sequence ID" value="ARD21032.1"/>
    <property type="molecule type" value="Genomic_DNA"/>
</dbReference>
<evidence type="ECO:0000256" key="1">
    <source>
        <dbReference type="ARBA" id="ARBA00012528"/>
    </source>
</evidence>
<feature type="transmembrane region" description="Helical" evidence="3">
    <location>
        <begin position="162"/>
        <end position="182"/>
    </location>
</feature>
<feature type="transmembrane region" description="Helical" evidence="3">
    <location>
        <begin position="118"/>
        <end position="134"/>
    </location>
</feature>
<reference evidence="5 6" key="1">
    <citation type="submission" date="2017-03" db="EMBL/GenBank/DDBJ databases">
        <title>Genome sequencing of Shewanella japonica KCTC 22435.</title>
        <authorList>
            <person name="Kim K.M."/>
        </authorList>
    </citation>
    <scope>NUCLEOTIDE SEQUENCE [LARGE SCALE GENOMIC DNA]</scope>
    <source>
        <strain evidence="5 6">KCTC 22435</strain>
    </source>
</reference>
<dbReference type="SUPFAM" id="SSF55073">
    <property type="entry name" value="Nucleotide cyclase"/>
    <property type="match status" value="1"/>
</dbReference>
<evidence type="ECO:0000256" key="3">
    <source>
        <dbReference type="SAM" id="Phobius"/>
    </source>
</evidence>
<dbReference type="EC" id="2.7.7.65" evidence="1"/>
<accession>A0ABN4Y9G1</accession>
<dbReference type="PANTHER" id="PTHR45138">
    <property type="entry name" value="REGULATORY COMPONENTS OF SENSORY TRANSDUCTION SYSTEM"/>
    <property type="match status" value="1"/>
</dbReference>
<proteinExistence type="predicted"/>
<dbReference type="InterPro" id="IPR000160">
    <property type="entry name" value="GGDEF_dom"/>
</dbReference>
<evidence type="ECO:0000313" key="5">
    <source>
        <dbReference type="EMBL" id="ARD21032.1"/>
    </source>
</evidence>
<dbReference type="InterPro" id="IPR029787">
    <property type="entry name" value="Nucleotide_cyclase"/>
</dbReference>
<comment type="catalytic activity">
    <reaction evidence="2">
        <text>2 GTP = 3',3'-c-di-GMP + 2 diphosphate</text>
        <dbReference type="Rhea" id="RHEA:24898"/>
        <dbReference type="ChEBI" id="CHEBI:33019"/>
        <dbReference type="ChEBI" id="CHEBI:37565"/>
        <dbReference type="ChEBI" id="CHEBI:58805"/>
        <dbReference type="EC" id="2.7.7.65"/>
    </reaction>
</comment>
<dbReference type="Gene3D" id="3.30.70.270">
    <property type="match status" value="1"/>
</dbReference>
<feature type="domain" description="GGDEF" evidence="4">
    <location>
        <begin position="237"/>
        <end position="369"/>
    </location>
</feature>
<organism evidence="5 6">
    <name type="scientific">Shewanella japonica</name>
    <dbReference type="NCBI Taxonomy" id="93973"/>
    <lineage>
        <taxon>Bacteria</taxon>
        <taxon>Pseudomonadati</taxon>
        <taxon>Pseudomonadota</taxon>
        <taxon>Gammaproteobacteria</taxon>
        <taxon>Alteromonadales</taxon>
        <taxon>Shewanellaceae</taxon>
        <taxon>Shewanella</taxon>
    </lineage>
</organism>
<dbReference type="InterPro" id="IPR043128">
    <property type="entry name" value="Rev_trsase/Diguanyl_cyclase"/>
</dbReference>
<evidence type="ECO:0000259" key="4">
    <source>
        <dbReference type="PROSITE" id="PS50887"/>
    </source>
</evidence>
<keyword evidence="3" id="KW-0812">Transmembrane</keyword>
<protein>
    <recommendedName>
        <fullName evidence="1">diguanylate cyclase</fullName>
        <ecNumber evidence="1">2.7.7.65</ecNumber>
    </recommendedName>
</protein>
<dbReference type="InterPro" id="IPR033444">
    <property type="entry name" value="MASE5"/>
</dbReference>
<dbReference type="Proteomes" id="UP000191820">
    <property type="component" value="Chromosome"/>
</dbReference>